<name>A0ABX7JTH3_9PSED</name>
<protein>
    <submittedName>
        <fullName evidence="1">Uncharacterized protein</fullName>
    </submittedName>
</protein>
<accession>A0ABX7JTH3</accession>
<dbReference type="RefSeq" id="WP_205477228.1">
    <property type="nucleotide sequence ID" value="NZ_CP070506.1"/>
</dbReference>
<gene>
    <name evidence="1" type="ORF">JTY93_18900</name>
</gene>
<dbReference type="Proteomes" id="UP000663249">
    <property type="component" value="Chromosome"/>
</dbReference>
<evidence type="ECO:0000313" key="1">
    <source>
        <dbReference type="EMBL" id="QSB38324.1"/>
    </source>
</evidence>
<proteinExistence type="predicted"/>
<reference evidence="1 2" key="1">
    <citation type="submission" date="2021-02" db="EMBL/GenBank/DDBJ databases">
        <title>Genomic and phenotypic characterization of Pseudomonas hygromyciniae, a novel bacterial species discovered from a commercially purchased antibiotic vial.</title>
        <authorList>
            <person name="Turner T.L."/>
            <person name="Mitra S.D."/>
            <person name="Kochan T.J."/>
            <person name="Pincus N.B."/>
            <person name="Lebrun-Corbin M."/>
            <person name="Cheung B."/>
            <person name="Gatesy S.W."/>
            <person name="Afzal T."/>
            <person name="Ozer E.A."/>
            <person name="Hauser A.R."/>
        </authorList>
    </citation>
    <scope>NUCLEOTIDE SEQUENCE [LARGE SCALE GENOMIC DNA]</scope>
    <source>
        <strain evidence="1 2">SDM007</strain>
    </source>
</reference>
<evidence type="ECO:0000313" key="2">
    <source>
        <dbReference type="Proteomes" id="UP000663249"/>
    </source>
</evidence>
<organism evidence="1 2">
    <name type="scientific">Pseudomonas hygromyciniae</name>
    <dbReference type="NCBI Taxonomy" id="2812000"/>
    <lineage>
        <taxon>Bacteria</taxon>
        <taxon>Pseudomonadati</taxon>
        <taxon>Pseudomonadota</taxon>
        <taxon>Gammaproteobacteria</taxon>
        <taxon>Pseudomonadales</taxon>
        <taxon>Pseudomonadaceae</taxon>
        <taxon>Pseudomonas</taxon>
    </lineage>
</organism>
<dbReference type="EMBL" id="CP070506">
    <property type="protein sequence ID" value="QSB38324.1"/>
    <property type="molecule type" value="Genomic_DNA"/>
</dbReference>
<keyword evidence="2" id="KW-1185">Reference proteome</keyword>
<sequence length="99" mass="11424">MASMEELFLQERLTALRTQDPRVGQFTDDLFAALDFKKMVMRDRDVARSMVFTLCMPLAKRPAQAGKLEGWLRQFVKEGSLSQLQADAFWQRARELVNA</sequence>